<evidence type="ECO:0000256" key="1">
    <source>
        <dbReference type="SAM" id="MobiDB-lite"/>
    </source>
</evidence>
<comment type="caution">
    <text evidence="2">The sequence shown here is derived from an EMBL/GenBank/DDBJ whole genome shotgun (WGS) entry which is preliminary data.</text>
</comment>
<evidence type="ECO:0000313" key="3">
    <source>
        <dbReference type="Proteomes" id="UP000607653"/>
    </source>
</evidence>
<feature type="compositionally biased region" description="Basic and acidic residues" evidence="1">
    <location>
        <begin position="83"/>
        <end position="99"/>
    </location>
</feature>
<dbReference type="Proteomes" id="UP000607653">
    <property type="component" value="Unassembled WGS sequence"/>
</dbReference>
<feature type="compositionally biased region" description="Basic and acidic residues" evidence="1">
    <location>
        <begin position="1"/>
        <end position="21"/>
    </location>
</feature>
<feature type="compositionally biased region" description="Polar residues" evidence="1">
    <location>
        <begin position="22"/>
        <end position="35"/>
    </location>
</feature>
<keyword evidence="3" id="KW-1185">Reference proteome</keyword>
<proteinExistence type="predicted"/>
<evidence type="ECO:0000313" key="2">
    <source>
        <dbReference type="EMBL" id="DAD41429.1"/>
    </source>
</evidence>
<accession>A0A822ZD70</accession>
<feature type="region of interest" description="Disordered" evidence="1">
    <location>
        <begin position="1"/>
        <end position="141"/>
    </location>
</feature>
<feature type="compositionally biased region" description="Polar residues" evidence="1">
    <location>
        <begin position="123"/>
        <end position="134"/>
    </location>
</feature>
<protein>
    <submittedName>
        <fullName evidence="2">Uncharacterized protein</fullName>
    </submittedName>
</protein>
<sequence length="157" mass="18307">MANETDRGGFQKATIAEKQRTDLTMNNINRRTTNGTHHEQQLPENRELTEETKRLSLLANNGLEREPRTEKQNLEKLKRKISRKLERKALSKQGDGGRETRRRKVKESPDERLPSRFPEGSHLQRNPFESASNEKTLEKKSPLSWDLSPAFRYLFPP</sequence>
<gene>
    <name evidence="2" type="ORF">HUJ06_015752</name>
</gene>
<reference evidence="2 3" key="1">
    <citation type="journal article" date="2020" name="Mol. Biol. Evol.">
        <title>Distinct Expression and Methylation Patterns for Genes with Different Fates following a Single Whole-Genome Duplication in Flowering Plants.</title>
        <authorList>
            <person name="Shi T."/>
            <person name="Rahmani R.S."/>
            <person name="Gugger P.F."/>
            <person name="Wang M."/>
            <person name="Li H."/>
            <person name="Zhang Y."/>
            <person name="Li Z."/>
            <person name="Wang Q."/>
            <person name="Van de Peer Y."/>
            <person name="Marchal K."/>
            <person name="Chen J."/>
        </authorList>
    </citation>
    <scope>NUCLEOTIDE SEQUENCE [LARGE SCALE GENOMIC DNA]</scope>
    <source>
        <tissue evidence="2">Leaf</tissue>
    </source>
</reference>
<organism evidence="2 3">
    <name type="scientific">Nelumbo nucifera</name>
    <name type="common">Sacred lotus</name>
    <dbReference type="NCBI Taxonomy" id="4432"/>
    <lineage>
        <taxon>Eukaryota</taxon>
        <taxon>Viridiplantae</taxon>
        <taxon>Streptophyta</taxon>
        <taxon>Embryophyta</taxon>
        <taxon>Tracheophyta</taxon>
        <taxon>Spermatophyta</taxon>
        <taxon>Magnoliopsida</taxon>
        <taxon>Proteales</taxon>
        <taxon>Nelumbonaceae</taxon>
        <taxon>Nelumbo</taxon>
    </lineage>
</organism>
<dbReference type="AlphaFoldDB" id="A0A822ZD70"/>
<feature type="compositionally biased region" description="Basic and acidic residues" evidence="1">
    <location>
        <begin position="63"/>
        <end position="76"/>
    </location>
</feature>
<dbReference type="EMBL" id="DUZY01000005">
    <property type="protein sequence ID" value="DAD41429.1"/>
    <property type="molecule type" value="Genomic_DNA"/>
</dbReference>
<name>A0A822ZD70_NELNU</name>
<feature type="compositionally biased region" description="Basic and acidic residues" evidence="1">
    <location>
        <begin position="36"/>
        <end position="54"/>
    </location>
</feature>